<keyword evidence="2" id="KW-1185">Reference proteome</keyword>
<proteinExistence type="predicted"/>
<protein>
    <submittedName>
        <fullName evidence="1">Uncharacterized protein</fullName>
    </submittedName>
</protein>
<sequence>MKFKFRFVTKIPTAAPTLEDIMLKGDADETWVAVFEKLGVLLADIRKSFDAADASKVFESESIGKQTRLAEWIDKIDDSWDNVTKTINPESRLKNLDFEINHPRRQAADVLGRANCVCLDNFITKNIQSQTDQQYVQVNLNEICLAYGPLGIEVAILLADILIKYHQQLTLEHNIRYVTSDCAKNFGRSFNTKFGLNASDRRDFWTKVSLLTGWEIIRRVNEDEALCKWSREAQTDLDDIFEAGLRLISNRLIESIDFMIPVALAELY</sequence>
<evidence type="ECO:0000313" key="1">
    <source>
        <dbReference type="EMBL" id="KAJ6646068.1"/>
    </source>
</evidence>
<name>A0A9Q0N990_9DIPT</name>
<reference evidence="1" key="1">
    <citation type="submission" date="2022-07" db="EMBL/GenBank/DDBJ databases">
        <authorList>
            <person name="Trinca V."/>
            <person name="Uliana J.V.C."/>
            <person name="Torres T.T."/>
            <person name="Ward R.J."/>
            <person name="Monesi N."/>
        </authorList>
    </citation>
    <scope>NUCLEOTIDE SEQUENCE</scope>
    <source>
        <strain evidence="1">HSMRA1968</strain>
        <tissue evidence="1">Whole embryos</tissue>
    </source>
</reference>
<evidence type="ECO:0000313" key="2">
    <source>
        <dbReference type="Proteomes" id="UP001151699"/>
    </source>
</evidence>
<organism evidence="1 2">
    <name type="scientific">Pseudolycoriella hygida</name>
    <dbReference type="NCBI Taxonomy" id="35572"/>
    <lineage>
        <taxon>Eukaryota</taxon>
        <taxon>Metazoa</taxon>
        <taxon>Ecdysozoa</taxon>
        <taxon>Arthropoda</taxon>
        <taxon>Hexapoda</taxon>
        <taxon>Insecta</taxon>
        <taxon>Pterygota</taxon>
        <taxon>Neoptera</taxon>
        <taxon>Endopterygota</taxon>
        <taxon>Diptera</taxon>
        <taxon>Nematocera</taxon>
        <taxon>Sciaroidea</taxon>
        <taxon>Sciaridae</taxon>
        <taxon>Pseudolycoriella</taxon>
    </lineage>
</organism>
<dbReference type="AlphaFoldDB" id="A0A9Q0N990"/>
<comment type="caution">
    <text evidence="1">The sequence shown here is derived from an EMBL/GenBank/DDBJ whole genome shotgun (WGS) entry which is preliminary data.</text>
</comment>
<dbReference type="EMBL" id="WJQU01000001">
    <property type="protein sequence ID" value="KAJ6646068.1"/>
    <property type="molecule type" value="Genomic_DNA"/>
</dbReference>
<dbReference type="OrthoDB" id="10425715at2759"/>
<gene>
    <name evidence="1" type="ORF">Bhyg_01277</name>
</gene>
<accession>A0A9Q0N990</accession>
<dbReference type="Proteomes" id="UP001151699">
    <property type="component" value="Chromosome A"/>
</dbReference>